<evidence type="ECO:0000256" key="1">
    <source>
        <dbReference type="SAM" id="MobiDB-lite"/>
    </source>
</evidence>
<protein>
    <submittedName>
        <fullName evidence="2">Uncharacterized protein</fullName>
    </submittedName>
</protein>
<evidence type="ECO:0000313" key="3">
    <source>
        <dbReference type="Proteomes" id="UP000471705"/>
    </source>
</evidence>
<evidence type="ECO:0000313" key="2">
    <source>
        <dbReference type="EMBL" id="NEK19872.1"/>
    </source>
</evidence>
<accession>A0A7K3VSM1</accession>
<dbReference type="RefSeq" id="WP_130689448.1">
    <property type="nucleotide sequence ID" value="NZ_WUFV01000034.1"/>
</dbReference>
<organism evidence="2 3">
    <name type="scientific">Rhizobium leguminosarum</name>
    <dbReference type="NCBI Taxonomy" id="384"/>
    <lineage>
        <taxon>Bacteria</taxon>
        <taxon>Pseudomonadati</taxon>
        <taxon>Pseudomonadota</taxon>
        <taxon>Alphaproteobacteria</taxon>
        <taxon>Hyphomicrobiales</taxon>
        <taxon>Rhizobiaceae</taxon>
        <taxon>Rhizobium/Agrobacterium group</taxon>
        <taxon>Rhizobium</taxon>
    </lineage>
</organism>
<dbReference type="EMBL" id="WUFV01000034">
    <property type="protein sequence ID" value="NEK19872.1"/>
    <property type="molecule type" value="Genomic_DNA"/>
</dbReference>
<sequence>MIEQSYINFILVDGQLVERRFRSSMPWPLNGRLYALASDPEAIERCKAEALRPKRGRAAELEVAHRHWLDAALAMEVQVKKQQPNPVVRKLSPVPANRRPPPLLLPSTVKH</sequence>
<name>A0A7K3VSM1_RHILE</name>
<comment type="caution">
    <text evidence="2">The sequence shown here is derived from an EMBL/GenBank/DDBJ whole genome shotgun (WGS) entry which is preliminary data.</text>
</comment>
<dbReference type="Proteomes" id="UP000471705">
    <property type="component" value="Unassembled WGS sequence"/>
</dbReference>
<dbReference type="AlphaFoldDB" id="A0A7K3VSM1"/>
<gene>
    <name evidence="2" type="ORF">GR257_34480</name>
</gene>
<feature type="region of interest" description="Disordered" evidence="1">
    <location>
        <begin position="82"/>
        <end position="111"/>
    </location>
</feature>
<reference evidence="2 3" key="1">
    <citation type="submission" date="2019-12" db="EMBL/GenBank/DDBJ databases">
        <title>Rhizobium genotypes associated with high levels of biological nitrogen fixation by grain legumes in a temperate-maritime cropping system.</title>
        <authorList>
            <person name="Maluk M."/>
            <person name="Francesc Ferrando Molina F."/>
            <person name="Lopez Del Egido L."/>
            <person name="Lafos M."/>
            <person name="Langarica-Fuentes A."/>
            <person name="Gebre Yohannes G."/>
            <person name="Young M.W."/>
            <person name="Martin P."/>
            <person name="Gantlett R."/>
            <person name="Kenicer G."/>
            <person name="Hawes C."/>
            <person name="Begg G.S."/>
            <person name="Quilliam R.S."/>
            <person name="Squire G.R."/>
            <person name="Poole P.S."/>
            <person name="Young P.W."/>
            <person name="Iannetta P.M."/>
            <person name="James E.K."/>
        </authorList>
    </citation>
    <scope>NUCLEOTIDE SEQUENCE [LARGE SCALE GENOMIC DNA]</scope>
    <source>
        <strain evidence="2 3">JHI54</strain>
    </source>
</reference>
<proteinExistence type="predicted"/>